<evidence type="ECO:0000313" key="8">
    <source>
        <dbReference type="Proteomes" id="UP001212217"/>
    </source>
</evidence>
<comment type="caution">
    <text evidence="7">The sequence shown here is derived from an EMBL/GenBank/DDBJ whole genome shotgun (WGS) entry which is preliminary data.</text>
</comment>
<feature type="transmembrane region" description="Helical" evidence="6">
    <location>
        <begin position="93"/>
        <end position="114"/>
    </location>
</feature>
<feature type="transmembrane region" description="Helical" evidence="6">
    <location>
        <begin position="51"/>
        <end position="72"/>
    </location>
</feature>
<evidence type="ECO:0000256" key="4">
    <source>
        <dbReference type="ARBA" id="ARBA00022989"/>
    </source>
</evidence>
<proteinExistence type="predicted"/>
<keyword evidence="3 6" id="KW-0812">Transmembrane</keyword>
<dbReference type="EMBL" id="JAQMFS010000057">
    <property type="protein sequence ID" value="MDB6186112.1"/>
    <property type="molecule type" value="Genomic_DNA"/>
</dbReference>
<name>A0AAW6B6R1_9BACL</name>
<dbReference type="GO" id="GO:0005886">
    <property type="term" value="C:plasma membrane"/>
    <property type="evidence" value="ECO:0007669"/>
    <property type="project" value="UniProtKB-SubCell"/>
</dbReference>
<reference evidence="7" key="1">
    <citation type="submission" date="2023-08" db="EMBL/GenBank/DDBJ databases">
        <title>Dental plaque isolates bound by oral lectin ZG16B.</title>
        <authorList>
            <person name="Ghosh S."/>
        </authorList>
    </citation>
    <scope>NUCLEOTIDE SEQUENCE</scope>
    <source>
        <strain evidence="7">DP3_5B</strain>
    </source>
</reference>
<dbReference type="InterPro" id="IPR050833">
    <property type="entry name" value="Poly_Biosynth_Transport"/>
</dbReference>
<evidence type="ECO:0000256" key="3">
    <source>
        <dbReference type="ARBA" id="ARBA00022692"/>
    </source>
</evidence>
<keyword evidence="5 6" id="KW-0472">Membrane</keyword>
<organism evidence="7 8">
    <name type="scientific">Gemella haemolysans</name>
    <dbReference type="NCBI Taxonomy" id="1379"/>
    <lineage>
        <taxon>Bacteria</taxon>
        <taxon>Bacillati</taxon>
        <taxon>Bacillota</taxon>
        <taxon>Bacilli</taxon>
        <taxon>Bacillales</taxon>
        <taxon>Gemellaceae</taxon>
        <taxon>Gemella</taxon>
    </lineage>
</organism>
<evidence type="ECO:0000256" key="5">
    <source>
        <dbReference type="ARBA" id="ARBA00023136"/>
    </source>
</evidence>
<feature type="transmembrane region" description="Helical" evidence="6">
    <location>
        <begin position="382"/>
        <end position="398"/>
    </location>
</feature>
<evidence type="ECO:0008006" key="9">
    <source>
        <dbReference type="Google" id="ProtNLM"/>
    </source>
</evidence>
<comment type="subcellular location">
    <subcellularLocation>
        <location evidence="1">Cell membrane</location>
        <topology evidence="1">Multi-pass membrane protein</topology>
    </subcellularLocation>
</comment>
<evidence type="ECO:0000256" key="2">
    <source>
        <dbReference type="ARBA" id="ARBA00022475"/>
    </source>
</evidence>
<evidence type="ECO:0000313" key="7">
    <source>
        <dbReference type="EMBL" id="MDB6186112.1"/>
    </source>
</evidence>
<dbReference type="PANTHER" id="PTHR30250">
    <property type="entry name" value="PST FAMILY PREDICTED COLANIC ACID TRANSPORTER"/>
    <property type="match status" value="1"/>
</dbReference>
<keyword evidence="4 6" id="KW-1133">Transmembrane helix</keyword>
<dbReference type="RefSeq" id="WP_271987357.1">
    <property type="nucleotide sequence ID" value="NZ_JAQMFS010000057.1"/>
</dbReference>
<feature type="transmembrane region" description="Helical" evidence="6">
    <location>
        <begin position="185"/>
        <end position="205"/>
    </location>
</feature>
<evidence type="ECO:0000256" key="6">
    <source>
        <dbReference type="SAM" id="Phobius"/>
    </source>
</evidence>
<evidence type="ECO:0000256" key="1">
    <source>
        <dbReference type="ARBA" id="ARBA00004651"/>
    </source>
</evidence>
<feature type="transmembrane region" description="Helical" evidence="6">
    <location>
        <begin position="126"/>
        <end position="144"/>
    </location>
</feature>
<dbReference type="PANTHER" id="PTHR30250:SF26">
    <property type="entry name" value="PSMA PROTEIN"/>
    <property type="match status" value="1"/>
</dbReference>
<dbReference type="AlphaFoldDB" id="A0AAW6B6R1"/>
<sequence length="517" mass="59448">MKKSRTDYATLNTSIALAIQPFQALIGFVSRTIFLNILGVTYLGLNNYLSSLVSMLSLAELGIGGAMTYALYGPLAREEHAKINAFMTLFKKLYRMIGIGIFIIGAILALFLPYIIKDYPINREVYIIYFLFVFNSSSSYFFSYKRTLLYVDQRNYIMTSIDFSLYVLRILLQIGVLIYTKNFVIYLLVGIFMNIIGNFIMSSIVDRMYDYLFNEEVTSITQEEKERFVKNIKGNIVGRIGETIVFQTDSLLMGAYISLTAIGLYGNYIFVLGFLSLLASTTINPVISSIGNLIHSEDTTLISKLDFIKKFQFIVFSMVYLFSMGFLIFINPFITIWLGKDFLFNIEVVVLIVVNFFLTNYRRPALILISVYGLSYEQNYKTISEIILNIVFSLYYLVVLDLGVAGILLGTICSTVVTCIWYEPYSAFKYGIKSSAKEYFKNMIKHFAVFTISIVCIILLDVFVFSKQELIISIVMKIILYLGLFSIYIYIYRNHEAGKLIVRMMRKILFLKRLRRK</sequence>
<feature type="transmembrane region" description="Helical" evidence="6">
    <location>
        <begin position="404"/>
        <end position="422"/>
    </location>
</feature>
<feature type="transmembrane region" description="Helical" evidence="6">
    <location>
        <begin position="21"/>
        <end position="45"/>
    </location>
</feature>
<keyword evidence="2" id="KW-1003">Cell membrane</keyword>
<dbReference type="Proteomes" id="UP001212217">
    <property type="component" value="Unassembled WGS sequence"/>
</dbReference>
<accession>A0AAW6B6R1</accession>
<protein>
    <recommendedName>
        <fullName evidence="9">Transporter</fullName>
    </recommendedName>
</protein>
<feature type="transmembrane region" description="Helical" evidence="6">
    <location>
        <begin position="470"/>
        <end position="491"/>
    </location>
</feature>
<feature type="transmembrane region" description="Helical" evidence="6">
    <location>
        <begin position="443"/>
        <end position="464"/>
    </location>
</feature>
<feature type="transmembrane region" description="Helical" evidence="6">
    <location>
        <begin position="342"/>
        <end position="361"/>
    </location>
</feature>
<feature type="transmembrane region" description="Helical" evidence="6">
    <location>
        <begin position="311"/>
        <end position="330"/>
    </location>
</feature>
<gene>
    <name evidence="7" type="ORF">PNO30_04850</name>
</gene>